<feature type="domain" description="DUF4832" evidence="2">
    <location>
        <begin position="243"/>
        <end position="393"/>
    </location>
</feature>
<keyword evidence="1" id="KW-0472">Membrane</keyword>
<evidence type="ECO:0000313" key="3">
    <source>
        <dbReference type="EMBL" id="ELP87875.1"/>
    </source>
</evidence>
<reference evidence="3 4" key="1">
    <citation type="submission" date="2012-10" db="EMBL/GenBank/DDBJ databases">
        <authorList>
            <person name="Zafar N."/>
            <person name="Inman J."/>
            <person name="Hall N."/>
            <person name="Lorenzi H."/>
            <person name="Caler E."/>
        </authorList>
    </citation>
    <scope>NUCLEOTIDE SEQUENCE [LARGE SCALE GENOMIC DNA]</scope>
    <source>
        <strain evidence="3 4">IP1</strain>
    </source>
</reference>
<accession>A0A0A1U1H3</accession>
<evidence type="ECO:0000259" key="2">
    <source>
        <dbReference type="Pfam" id="PF16116"/>
    </source>
</evidence>
<dbReference type="OrthoDB" id="27478at2759"/>
<evidence type="ECO:0000313" key="4">
    <source>
        <dbReference type="Proteomes" id="UP000014680"/>
    </source>
</evidence>
<dbReference type="VEuPathDB" id="AmoebaDB:EIN_274520"/>
<dbReference type="InterPro" id="IPR032267">
    <property type="entry name" value="DUF4832"/>
</dbReference>
<keyword evidence="1" id="KW-0812">Transmembrane</keyword>
<protein>
    <recommendedName>
        <fullName evidence="2">DUF4832 domain-containing protein</fullName>
    </recommendedName>
</protein>
<feature type="transmembrane region" description="Helical" evidence="1">
    <location>
        <begin position="7"/>
        <end position="32"/>
    </location>
</feature>
<dbReference type="GeneID" id="14886803"/>
<keyword evidence="4" id="KW-1185">Reference proteome</keyword>
<dbReference type="AlphaFoldDB" id="A0A0A1U1H3"/>
<name>A0A0A1U1H3_ENTIV</name>
<evidence type="ECO:0000256" key="1">
    <source>
        <dbReference type="SAM" id="Phobius"/>
    </source>
</evidence>
<keyword evidence="1" id="KW-1133">Transmembrane helix</keyword>
<proteinExistence type="predicted"/>
<dbReference type="EMBL" id="KB206783">
    <property type="protein sequence ID" value="ELP87875.1"/>
    <property type="molecule type" value="Genomic_DNA"/>
</dbReference>
<dbReference type="KEGG" id="eiv:EIN_274520"/>
<gene>
    <name evidence="3" type="ORF">EIN_274520</name>
</gene>
<dbReference type="Proteomes" id="UP000014680">
    <property type="component" value="Unassembled WGS sequence"/>
</dbReference>
<dbReference type="RefSeq" id="XP_004254646.1">
    <property type="nucleotide sequence ID" value="XM_004254598.1"/>
</dbReference>
<dbReference type="OMA" id="SWGEWHN"/>
<dbReference type="Pfam" id="PF16116">
    <property type="entry name" value="DUF4832"/>
    <property type="match status" value="1"/>
</dbReference>
<organism evidence="3 4">
    <name type="scientific">Entamoeba invadens IP1</name>
    <dbReference type="NCBI Taxonomy" id="370355"/>
    <lineage>
        <taxon>Eukaryota</taxon>
        <taxon>Amoebozoa</taxon>
        <taxon>Evosea</taxon>
        <taxon>Archamoebae</taxon>
        <taxon>Mastigamoebida</taxon>
        <taxon>Entamoebidae</taxon>
        <taxon>Entamoeba</taxon>
    </lineage>
</organism>
<sequence length="462" mass="53025">MKKIVVIFIVTTIAFVVFISFTAVVIGLAVGLSVGDESSSSVPHECISGTYYFKRVDEPLGNPLKGFCNWYGNSNVPNVPFSLQYSRIEVDKLLTKENTVDLSALEQILVKCNNSKTQAVVRLVLDAPSEKSFVPRYIQDKITMYSYGYDPAQSPNYNDNYLLEQLSYLMTEIGKVYDGDGRIAFWQLGLYGHWGEWHEYYIKDTTKKATSATLDRIMDMHLNNLKRTKCEVRIAEERSELRKIGLYHDMFNNQDDDSYMMSLMITHNMTDRWKTESFGGEDYPAGQSEMFSTDSKLEKYLENVELFHPSFMLSADYFSKKQTDENFNKRRKRAERKMGYNLFLQTSRVEYITDSIQINVNVSNDGVAPFYYDWKVNFGIIQKESNGNVTIIKEEPSSVVISGILPGVTKEWGYTFGGLQNVEQYMKDDIFVALRVPSPVNSFVLFANKEQRDDGWVVFGKC</sequence>